<organism evidence="1 2">
    <name type="scientific">Meganyctiphanes norvegica</name>
    <name type="common">Northern krill</name>
    <name type="synonym">Thysanopoda norvegica</name>
    <dbReference type="NCBI Taxonomy" id="48144"/>
    <lineage>
        <taxon>Eukaryota</taxon>
        <taxon>Metazoa</taxon>
        <taxon>Ecdysozoa</taxon>
        <taxon>Arthropoda</taxon>
        <taxon>Crustacea</taxon>
        <taxon>Multicrustacea</taxon>
        <taxon>Malacostraca</taxon>
        <taxon>Eumalacostraca</taxon>
        <taxon>Eucarida</taxon>
        <taxon>Euphausiacea</taxon>
        <taxon>Euphausiidae</taxon>
        <taxon>Meganyctiphanes</taxon>
    </lineage>
</organism>
<dbReference type="Proteomes" id="UP001497623">
    <property type="component" value="Unassembled WGS sequence"/>
</dbReference>
<comment type="caution">
    <text evidence="1">The sequence shown here is derived from an EMBL/GenBank/DDBJ whole genome shotgun (WGS) entry which is preliminary data.</text>
</comment>
<protein>
    <submittedName>
        <fullName evidence="1">Uncharacterized protein</fullName>
    </submittedName>
</protein>
<name>A0AAV2SJ11_MEGNR</name>
<dbReference type="EMBL" id="CAXKWB010073027">
    <property type="protein sequence ID" value="CAL4196649.1"/>
    <property type="molecule type" value="Genomic_DNA"/>
</dbReference>
<dbReference type="AlphaFoldDB" id="A0AAV2SJ11"/>
<feature type="non-terminal residue" evidence="1">
    <location>
        <position position="119"/>
    </location>
</feature>
<dbReference type="Gene3D" id="3.40.50.300">
    <property type="entry name" value="P-loop containing nucleotide triphosphate hydrolases"/>
    <property type="match status" value="1"/>
</dbReference>
<reference evidence="1 2" key="1">
    <citation type="submission" date="2024-05" db="EMBL/GenBank/DDBJ databases">
        <authorList>
            <person name="Wallberg A."/>
        </authorList>
    </citation>
    <scope>NUCLEOTIDE SEQUENCE [LARGE SCALE GENOMIC DNA]</scope>
</reference>
<proteinExistence type="predicted"/>
<accession>A0AAV2SJ11</accession>
<sequence length="119" mass="13612">DIEEVFTDMIIKEEENKVLSNRLKNDLKDMPDKRCHYKDILTIKTKTKKSPKILTITAIGGNGKTTYTRLFVCKWSKGQSGIPGLDEVDILMFIELRSLSEVSFDGFIRNRLAEVLTDT</sequence>
<dbReference type="InterPro" id="IPR027417">
    <property type="entry name" value="P-loop_NTPase"/>
</dbReference>
<evidence type="ECO:0000313" key="1">
    <source>
        <dbReference type="EMBL" id="CAL4196649.1"/>
    </source>
</evidence>
<gene>
    <name evidence="1" type="ORF">MNOR_LOCUS37197</name>
</gene>
<feature type="non-terminal residue" evidence="1">
    <location>
        <position position="1"/>
    </location>
</feature>
<keyword evidence="2" id="KW-1185">Reference proteome</keyword>
<evidence type="ECO:0000313" key="2">
    <source>
        <dbReference type="Proteomes" id="UP001497623"/>
    </source>
</evidence>